<dbReference type="Proteomes" id="UP001153678">
    <property type="component" value="Unassembled WGS sequence"/>
</dbReference>
<accession>A0A9W4T1S9</accession>
<dbReference type="EMBL" id="CAMKVN010005955">
    <property type="protein sequence ID" value="CAI2189648.1"/>
    <property type="molecule type" value="Genomic_DNA"/>
</dbReference>
<sequence length="131" mass="15871">NNETRYKTTLPAWFQENMNNTEAQNYKYIDFPVYYTWNAKLHKWNRRKNATEAIGRLYMICRTFKEAYTCLGLLQNDNEWNICLYKASNMQTEKQLRHLFVMILLMYQPLTPENLWNTHKLALCEDILYNA</sequence>
<proteinExistence type="predicted"/>
<dbReference type="AlphaFoldDB" id="A0A9W4T1S9"/>
<evidence type="ECO:0000313" key="2">
    <source>
        <dbReference type="Proteomes" id="UP001153678"/>
    </source>
</evidence>
<protein>
    <submittedName>
        <fullName evidence="1">18912_t:CDS:1</fullName>
    </submittedName>
</protein>
<comment type="caution">
    <text evidence="1">The sequence shown here is derived from an EMBL/GenBank/DDBJ whole genome shotgun (WGS) entry which is preliminary data.</text>
</comment>
<organism evidence="1 2">
    <name type="scientific">Funneliformis geosporum</name>
    <dbReference type="NCBI Taxonomy" id="1117311"/>
    <lineage>
        <taxon>Eukaryota</taxon>
        <taxon>Fungi</taxon>
        <taxon>Fungi incertae sedis</taxon>
        <taxon>Mucoromycota</taxon>
        <taxon>Glomeromycotina</taxon>
        <taxon>Glomeromycetes</taxon>
        <taxon>Glomerales</taxon>
        <taxon>Glomeraceae</taxon>
        <taxon>Funneliformis</taxon>
    </lineage>
</organism>
<dbReference type="OrthoDB" id="1428593at2759"/>
<name>A0A9W4T1S9_9GLOM</name>
<reference evidence="1" key="1">
    <citation type="submission" date="2022-08" db="EMBL/GenBank/DDBJ databases">
        <authorList>
            <person name="Kallberg Y."/>
            <person name="Tangrot J."/>
            <person name="Rosling A."/>
        </authorList>
    </citation>
    <scope>NUCLEOTIDE SEQUENCE</scope>
    <source>
        <strain evidence="1">Wild A</strain>
    </source>
</reference>
<evidence type="ECO:0000313" key="1">
    <source>
        <dbReference type="EMBL" id="CAI2189648.1"/>
    </source>
</evidence>
<keyword evidence="2" id="KW-1185">Reference proteome</keyword>
<gene>
    <name evidence="1" type="ORF">FWILDA_LOCUS14184</name>
</gene>
<feature type="non-terminal residue" evidence="1">
    <location>
        <position position="131"/>
    </location>
</feature>